<dbReference type="EMBL" id="CP043494">
    <property type="protein sequence ID" value="WNG48213.1"/>
    <property type="molecule type" value="Genomic_DNA"/>
</dbReference>
<feature type="signal peptide" evidence="1">
    <location>
        <begin position="1"/>
        <end position="23"/>
    </location>
</feature>
<name>A0ABY9WYL1_9BACT</name>
<protein>
    <recommendedName>
        <fullName evidence="4">Outer membrane protein beta-barrel domain-containing protein</fullName>
    </recommendedName>
</protein>
<dbReference type="InterPro" id="IPR011250">
    <property type="entry name" value="OMP/PagP_B-barrel"/>
</dbReference>
<keyword evidence="1" id="KW-0732">Signal</keyword>
<dbReference type="Proteomes" id="UP001611383">
    <property type="component" value="Chromosome"/>
</dbReference>
<proteinExistence type="predicted"/>
<evidence type="ECO:0000256" key="1">
    <source>
        <dbReference type="SAM" id="SignalP"/>
    </source>
</evidence>
<dbReference type="SUPFAM" id="SSF56925">
    <property type="entry name" value="OMPA-like"/>
    <property type="match status" value="1"/>
</dbReference>
<accession>A0ABY9WYL1</accession>
<evidence type="ECO:0008006" key="4">
    <source>
        <dbReference type="Google" id="ProtNLM"/>
    </source>
</evidence>
<gene>
    <name evidence="2" type="ORF">F0U60_31810</name>
</gene>
<sequence length="194" mass="20090">MSRHGMAVLAIVAALGTAGTAAAEEPGEWIGNKKVFLRGGVGNYTGNLGEVAKAGPSWGLTLNLGAMSFLGLELSYEGARNVISDAALLDLALTRHGASALLKLSLPVFEAVRPFVGGGIGGTYTFAEGTLVDDDKSDLVGEVPLTAGVDFNAGKLTAGVRATYRLLLDENLSEQLDRPSGGYFDVVATLGMRF</sequence>
<evidence type="ECO:0000313" key="3">
    <source>
        <dbReference type="Proteomes" id="UP001611383"/>
    </source>
</evidence>
<reference evidence="2 3" key="1">
    <citation type="submission" date="2019-08" db="EMBL/GenBank/DDBJ databases">
        <title>Archangium and Cystobacter genomes.</title>
        <authorList>
            <person name="Chen I.-C.K."/>
            <person name="Wielgoss S."/>
        </authorList>
    </citation>
    <scope>NUCLEOTIDE SEQUENCE [LARGE SCALE GENOMIC DNA]</scope>
    <source>
        <strain evidence="2 3">Cbm 6</strain>
    </source>
</reference>
<organism evidence="2 3">
    <name type="scientific">Archangium minus</name>
    <dbReference type="NCBI Taxonomy" id="83450"/>
    <lineage>
        <taxon>Bacteria</taxon>
        <taxon>Pseudomonadati</taxon>
        <taxon>Myxococcota</taxon>
        <taxon>Myxococcia</taxon>
        <taxon>Myxococcales</taxon>
        <taxon>Cystobacterineae</taxon>
        <taxon>Archangiaceae</taxon>
        <taxon>Archangium</taxon>
    </lineage>
</organism>
<feature type="chain" id="PRO_5045112346" description="Outer membrane protein beta-barrel domain-containing protein" evidence="1">
    <location>
        <begin position="24"/>
        <end position="194"/>
    </location>
</feature>
<evidence type="ECO:0000313" key="2">
    <source>
        <dbReference type="EMBL" id="WNG48213.1"/>
    </source>
</evidence>
<dbReference type="RefSeq" id="WP_395805459.1">
    <property type="nucleotide sequence ID" value="NZ_CP043494.1"/>
</dbReference>
<dbReference type="Gene3D" id="2.40.160.20">
    <property type="match status" value="1"/>
</dbReference>
<keyword evidence="3" id="KW-1185">Reference proteome</keyword>